<reference evidence="1 2" key="1">
    <citation type="journal article" date="2024" name="bioRxiv">
        <title>A reference genome for Trichogramma kaykai: A tiny desert-dwelling parasitoid wasp with competing sex-ratio distorters.</title>
        <authorList>
            <person name="Culotta J."/>
            <person name="Lindsey A.R."/>
        </authorList>
    </citation>
    <scope>NUCLEOTIDE SEQUENCE [LARGE SCALE GENOMIC DNA]</scope>
    <source>
        <strain evidence="1 2">KSX58</strain>
    </source>
</reference>
<gene>
    <name evidence="1" type="ORF">TKK_020438</name>
</gene>
<keyword evidence="2" id="KW-1185">Reference proteome</keyword>
<sequence>MPIYTADEIGSSVAFKSMRARNQNDCNDTPRFRSSDIGLEKFALGWKSSAAILSPKCLPACAALRTRDERLSYPEVPRNAARMILQERRYTSIVVYRFILFLFLFF</sequence>
<protein>
    <submittedName>
        <fullName evidence="1">Uncharacterized protein</fullName>
    </submittedName>
</protein>
<accession>A0ABD2VSP1</accession>
<organism evidence="1 2">
    <name type="scientific">Trichogramma kaykai</name>
    <dbReference type="NCBI Taxonomy" id="54128"/>
    <lineage>
        <taxon>Eukaryota</taxon>
        <taxon>Metazoa</taxon>
        <taxon>Ecdysozoa</taxon>
        <taxon>Arthropoda</taxon>
        <taxon>Hexapoda</taxon>
        <taxon>Insecta</taxon>
        <taxon>Pterygota</taxon>
        <taxon>Neoptera</taxon>
        <taxon>Endopterygota</taxon>
        <taxon>Hymenoptera</taxon>
        <taxon>Apocrita</taxon>
        <taxon>Proctotrupomorpha</taxon>
        <taxon>Chalcidoidea</taxon>
        <taxon>Trichogrammatidae</taxon>
        <taxon>Trichogramma</taxon>
    </lineage>
</organism>
<evidence type="ECO:0000313" key="1">
    <source>
        <dbReference type="EMBL" id="KAL3383781.1"/>
    </source>
</evidence>
<dbReference type="AlphaFoldDB" id="A0ABD2VSP1"/>
<comment type="caution">
    <text evidence="1">The sequence shown here is derived from an EMBL/GenBank/DDBJ whole genome shotgun (WGS) entry which is preliminary data.</text>
</comment>
<evidence type="ECO:0000313" key="2">
    <source>
        <dbReference type="Proteomes" id="UP001627154"/>
    </source>
</evidence>
<proteinExistence type="predicted"/>
<name>A0ABD2VSP1_9HYME</name>
<dbReference type="Proteomes" id="UP001627154">
    <property type="component" value="Unassembled WGS sequence"/>
</dbReference>
<dbReference type="EMBL" id="JBJJXI010000182">
    <property type="protein sequence ID" value="KAL3383781.1"/>
    <property type="molecule type" value="Genomic_DNA"/>
</dbReference>